<comment type="similarity">
    <text evidence="1">Belongs to the antirestriction protein family.</text>
</comment>
<dbReference type="Gene3D" id="3.30.70.3580">
    <property type="entry name" value="Antirestriction protein"/>
    <property type="match status" value="1"/>
</dbReference>
<proteinExistence type="inferred from homology"/>
<comment type="caution">
    <text evidence="2">The sequence shown here is derived from an EMBL/GenBank/DDBJ whole genome shotgun (WGS) entry which is preliminary data.</text>
</comment>
<name>A0ABT4WW37_PSEFR</name>
<organism evidence="2 3">
    <name type="scientific">Pseudomonas fragi</name>
    <dbReference type="NCBI Taxonomy" id="296"/>
    <lineage>
        <taxon>Bacteria</taxon>
        <taxon>Pseudomonadati</taxon>
        <taxon>Pseudomonadota</taxon>
        <taxon>Gammaproteobacteria</taxon>
        <taxon>Pseudomonadales</taxon>
        <taxon>Pseudomonadaceae</taxon>
        <taxon>Pseudomonas</taxon>
    </lineage>
</organism>
<gene>
    <name evidence="2" type="ORF">PI499_20515</name>
</gene>
<evidence type="ECO:0000313" key="3">
    <source>
        <dbReference type="Proteomes" id="UP001212337"/>
    </source>
</evidence>
<accession>A0ABT4WW37</accession>
<keyword evidence="3" id="KW-1185">Reference proteome</keyword>
<dbReference type="InterPro" id="IPR004914">
    <property type="entry name" value="Antirestrict"/>
</dbReference>
<protein>
    <submittedName>
        <fullName evidence="2">Antirestriction protein</fullName>
    </submittedName>
</protein>
<dbReference type="Pfam" id="PF03230">
    <property type="entry name" value="Antirestrict"/>
    <property type="match status" value="1"/>
</dbReference>
<feature type="non-terminal residue" evidence="2">
    <location>
        <position position="1"/>
    </location>
</feature>
<dbReference type="EMBL" id="JAQJVI010000040">
    <property type="protein sequence ID" value="MDA7024249.1"/>
    <property type="molecule type" value="Genomic_DNA"/>
</dbReference>
<evidence type="ECO:0000313" key="2">
    <source>
        <dbReference type="EMBL" id="MDA7024249.1"/>
    </source>
</evidence>
<sequence>GVGATAAALVDLSTVAGNKISNPPWVKFQSAGWVNFPSAPTHADRLVQDYQGGYWNFYTFSNGGFFAALDTDKEQHVVVADNYCSERMSAEAAGVTLMLFVLGRLLAARIPENESDRFIDLYHKLREFALEHAEAQAILTTID</sequence>
<dbReference type="RefSeq" id="WP_271351121.1">
    <property type="nucleotide sequence ID" value="NZ_JAQJVI010000040.1"/>
</dbReference>
<reference evidence="2 3" key="1">
    <citation type="submission" date="2023-01" db="EMBL/GenBank/DDBJ databases">
        <title>Effects of deletion of Siderophore biosynthase gene in Pseudomonas fragi on quorum sensing and spoliage ability.</title>
        <authorList>
            <person name="Cui F."/>
            <person name="Wang D."/>
            <person name="Liu J."/>
            <person name="Wang Q."/>
            <person name="Li T."/>
            <person name="Li J."/>
        </authorList>
    </citation>
    <scope>NUCLEOTIDE SEQUENCE [LARGE SCALE GENOMIC DNA]</scope>
    <source>
        <strain evidence="2 3">MS-10</strain>
    </source>
</reference>
<dbReference type="Proteomes" id="UP001212337">
    <property type="component" value="Unassembled WGS sequence"/>
</dbReference>
<dbReference type="InterPro" id="IPR042297">
    <property type="entry name" value="Antirestriction_sf"/>
</dbReference>
<evidence type="ECO:0000256" key="1">
    <source>
        <dbReference type="ARBA" id="ARBA00008618"/>
    </source>
</evidence>